<dbReference type="CDD" id="cd06261">
    <property type="entry name" value="TM_PBP2"/>
    <property type="match status" value="1"/>
</dbReference>
<evidence type="ECO:0000256" key="7">
    <source>
        <dbReference type="RuleBase" id="RU363032"/>
    </source>
</evidence>
<organism evidence="9 10">
    <name type="scientific">Mycoplasma todarodis</name>
    <dbReference type="NCBI Taxonomy" id="1937191"/>
    <lineage>
        <taxon>Bacteria</taxon>
        <taxon>Bacillati</taxon>
        <taxon>Mycoplasmatota</taxon>
        <taxon>Mollicutes</taxon>
        <taxon>Mycoplasmataceae</taxon>
        <taxon>Mycoplasma</taxon>
    </lineage>
</organism>
<dbReference type="Gene3D" id="1.10.3720.10">
    <property type="entry name" value="MetI-like"/>
    <property type="match status" value="1"/>
</dbReference>
<sequence length="258" mass="28879">MISGALMSYDEISDTHQVHLAPKTPHWENFTQAFQEGYWNAILLTALVTFLSIVIKIIITLLLGYAFSLPKWRGKKAVWFFFLSIMMLPEIALMSGQYTIVTQLDWREGPMLTASLFIPFIASVFSALMLRNAFEAIPSRTKEAAMVDGCSSIKYFFRIAIPMVTPTIWTVGILTAFAAWNSYMWPALLLANSADTQVMSTWLFTTGKSNDANDTISLYPNVRLAAAALAIIPMFLLYFGMRGKIMRTISRQGSAIKG</sequence>
<accession>A0A4R0XP80</accession>
<feature type="transmembrane region" description="Helical" evidence="7">
    <location>
        <begin position="38"/>
        <end position="65"/>
    </location>
</feature>
<comment type="caution">
    <text evidence="9">The sequence shown here is derived from an EMBL/GenBank/DDBJ whole genome shotgun (WGS) entry which is preliminary data.</text>
</comment>
<evidence type="ECO:0000313" key="9">
    <source>
        <dbReference type="EMBL" id="TCG11322.1"/>
    </source>
</evidence>
<dbReference type="OrthoDB" id="9787837at2"/>
<dbReference type="GO" id="GO:0005886">
    <property type="term" value="C:plasma membrane"/>
    <property type="evidence" value="ECO:0007669"/>
    <property type="project" value="UniProtKB-SubCell"/>
</dbReference>
<keyword evidence="2 7" id="KW-0813">Transport</keyword>
<gene>
    <name evidence="9" type="ORF">C4B25_01890</name>
</gene>
<comment type="similarity">
    <text evidence="7">Belongs to the binding-protein-dependent transport system permease family.</text>
</comment>
<dbReference type="Pfam" id="PF00528">
    <property type="entry name" value="BPD_transp_1"/>
    <property type="match status" value="1"/>
</dbReference>
<name>A0A4R0XP80_9MOLU</name>
<protein>
    <submittedName>
        <fullName evidence="9">ABC transporter permease</fullName>
    </submittedName>
</protein>
<dbReference type="SUPFAM" id="SSF161098">
    <property type="entry name" value="MetI-like"/>
    <property type="match status" value="1"/>
</dbReference>
<keyword evidence="4 7" id="KW-0812">Transmembrane</keyword>
<dbReference type="GO" id="GO:0055085">
    <property type="term" value="P:transmembrane transport"/>
    <property type="evidence" value="ECO:0007669"/>
    <property type="project" value="InterPro"/>
</dbReference>
<feature type="transmembrane region" description="Helical" evidence="7">
    <location>
        <begin position="155"/>
        <end position="180"/>
    </location>
</feature>
<dbReference type="PANTHER" id="PTHR43744:SF12">
    <property type="entry name" value="ABC TRANSPORTER PERMEASE PROTEIN MG189-RELATED"/>
    <property type="match status" value="1"/>
</dbReference>
<evidence type="ECO:0000256" key="4">
    <source>
        <dbReference type="ARBA" id="ARBA00022692"/>
    </source>
</evidence>
<dbReference type="PANTHER" id="PTHR43744">
    <property type="entry name" value="ABC TRANSPORTER PERMEASE PROTEIN MG189-RELATED-RELATED"/>
    <property type="match status" value="1"/>
</dbReference>
<evidence type="ECO:0000256" key="5">
    <source>
        <dbReference type="ARBA" id="ARBA00022989"/>
    </source>
</evidence>
<evidence type="ECO:0000256" key="2">
    <source>
        <dbReference type="ARBA" id="ARBA00022448"/>
    </source>
</evidence>
<dbReference type="InterPro" id="IPR000515">
    <property type="entry name" value="MetI-like"/>
</dbReference>
<keyword evidence="6 7" id="KW-0472">Membrane</keyword>
<dbReference type="InterPro" id="IPR035906">
    <property type="entry name" value="MetI-like_sf"/>
</dbReference>
<feature type="transmembrane region" description="Helical" evidence="7">
    <location>
        <begin position="222"/>
        <end position="241"/>
    </location>
</feature>
<keyword evidence="3" id="KW-1003">Cell membrane</keyword>
<evidence type="ECO:0000256" key="6">
    <source>
        <dbReference type="ARBA" id="ARBA00023136"/>
    </source>
</evidence>
<evidence type="ECO:0000256" key="1">
    <source>
        <dbReference type="ARBA" id="ARBA00004651"/>
    </source>
</evidence>
<dbReference type="Proteomes" id="UP000291072">
    <property type="component" value="Unassembled WGS sequence"/>
</dbReference>
<feature type="transmembrane region" description="Helical" evidence="7">
    <location>
        <begin position="77"/>
        <end position="100"/>
    </location>
</feature>
<keyword evidence="10" id="KW-1185">Reference proteome</keyword>
<feature type="transmembrane region" description="Helical" evidence="7">
    <location>
        <begin position="112"/>
        <end position="134"/>
    </location>
</feature>
<evidence type="ECO:0000313" key="10">
    <source>
        <dbReference type="Proteomes" id="UP000291072"/>
    </source>
</evidence>
<evidence type="ECO:0000256" key="3">
    <source>
        <dbReference type="ARBA" id="ARBA00022475"/>
    </source>
</evidence>
<feature type="domain" description="ABC transmembrane type-1" evidence="8">
    <location>
        <begin position="42"/>
        <end position="240"/>
    </location>
</feature>
<evidence type="ECO:0000259" key="8">
    <source>
        <dbReference type="PROSITE" id="PS50928"/>
    </source>
</evidence>
<dbReference type="AlphaFoldDB" id="A0A4R0XP80"/>
<dbReference type="PROSITE" id="PS50928">
    <property type="entry name" value="ABC_TM1"/>
    <property type="match status" value="1"/>
</dbReference>
<comment type="subcellular location">
    <subcellularLocation>
        <location evidence="1 7">Cell membrane</location>
        <topology evidence="1 7">Multi-pass membrane protein</topology>
    </subcellularLocation>
</comment>
<reference evidence="9 10" key="1">
    <citation type="submission" date="2018-02" db="EMBL/GenBank/DDBJ databases">
        <title>Mycoplasma marinum and Mycoplasma todarodis sp. nov., moderately halophilic and psychrotolerant mycoplasmas isolated from cephalopods.</title>
        <authorList>
            <person name="Viver T."/>
        </authorList>
    </citation>
    <scope>NUCLEOTIDE SEQUENCE [LARGE SCALE GENOMIC DNA]</scope>
    <source>
        <strain evidence="9 10">5H</strain>
    </source>
</reference>
<keyword evidence="5 7" id="KW-1133">Transmembrane helix</keyword>
<dbReference type="EMBL" id="PSZP01000009">
    <property type="protein sequence ID" value="TCG11322.1"/>
    <property type="molecule type" value="Genomic_DNA"/>
</dbReference>
<proteinExistence type="inferred from homology"/>